<evidence type="ECO:0000313" key="2">
    <source>
        <dbReference type="Proteomes" id="UP001596274"/>
    </source>
</evidence>
<dbReference type="Pfam" id="PF21535">
    <property type="entry name" value="HVO_2248"/>
    <property type="match status" value="1"/>
</dbReference>
<protein>
    <submittedName>
        <fullName evidence="1">Uncharacterized protein</fullName>
    </submittedName>
</protein>
<reference evidence="1 2" key="1">
    <citation type="journal article" date="2019" name="Int. J. Syst. Evol. Microbiol.">
        <title>The Global Catalogue of Microorganisms (GCM) 10K type strain sequencing project: providing services to taxonomists for standard genome sequencing and annotation.</title>
        <authorList>
            <consortium name="The Broad Institute Genomics Platform"/>
            <consortium name="The Broad Institute Genome Sequencing Center for Infectious Disease"/>
            <person name="Wu L."/>
            <person name="Ma J."/>
        </authorList>
    </citation>
    <scope>NUCLEOTIDE SEQUENCE [LARGE SCALE GENOMIC DNA]</scope>
    <source>
        <strain evidence="1 2">PJ61</strain>
    </source>
</reference>
<evidence type="ECO:0000313" key="1">
    <source>
        <dbReference type="EMBL" id="MFC6771649.1"/>
    </source>
</evidence>
<accession>A0ABD5T2Y5</accession>
<sequence length="271" mass="31389">MDTRRRRWEDGATSLYEQAVRIPLQNIDAERTLRDHVSRFADASVRRSELLADPDLPLTEAYGAELDEMHRGFDHRLRQLTGEDYREVADAYLRGERDDWIGALAVYYLECYYRLQERLTLDDEIFLLAVLRYPDCFTVNLGFAVGEIGGDAVHYESPRHADTDLTTDHHERYFAECQYSQRQAAEYIRDRIHHVRDTVPDPDATPFDERKYGGFIYITGRRGSVFSEYLGPLEPDPNRFADDATVPGLVPEGPEIERMKREFLDGAEFVA</sequence>
<dbReference type="EMBL" id="JBHSWT010000446">
    <property type="protein sequence ID" value="MFC6771649.1"/>
    <property type="molecule type" value="Genomic_DNA"/>
</dbReference>
<dbReference type="Proteomes" id="UP001596274">
    <property type="component" value="Unassembled WGS sequence"/>
</dbReference>
<proteinExistence type="predicted"/>
<comment type="caution">
    <text evidence="1">The sequence shown here is derived from an EMBL/GenBank/DDBJ whole genome shotgun (WGS) entry which is preliminary data.</text>
</comment>
<dbReference type="AlphaFoldDB" id="A0ABD5T2Y5"/>
<organism evidence="1 2">
    <name type="scientific">Halorubrum pallidum</name>
    <dbReference type="NCBI Taxonomy" id="1526114"/>
    <lineage>
        <taxon>Archaea</taxon>
        <taxon>Methanobacteriati</taxon>
        <taxon>Methanobacteriota</taxon>
        <taxon>Stenosarchaea group</taxon>
        <taxon>Halobacteria</taxon>
        <taxon>Halobacteriales</taxon>
        <taxon>Haloferacaceae</taxon>
        <taxon>Halorubrum</taxon>
    </lineage>
</organism>
<dbReference type="InterPro" id="IPR048687">
    <property type="entry name" value="HVO_2248-like"/>
</dbReference>
<keyword evidence="2" id="KW-1185">Reference proteome</keyword>
<gene>
    <name evidence="1" type="ORF">ACFQDD_08990</name>
</gene>
<name>A0ABD5T2Y5_9EURY</name>